<dbReference type="Proteomes" id="UP000252355">
    <property type="component" value="Unassembled WGS sequence"/>
</dbReference>
<feature type="transmembrane region" description="Helical" evidence="1">
    <location>
        <begin position="58"/>
        <end position="81"/>
    </location>
</feature>
<evidence type="ECO:0000313" key="3">
    <source>
        <dbReference type="Proteomes" id="UP000252355"/>
    </source>
</evidence>
<gene>
    <name evidence="2" type="ORF">OZSIB_2405</name>
</gene>
<comment type="caution">
    <text evidence="2">The sequence shown here is derived from an EMBL/GenBank/DDBJ whole genome shotgun (WGS) entry which is preliminary data.</text>
</comment>
<evidence type="ECO:0000313" key="2">
    <source>
        <dbReference type="EMBL" id="RCK81028.1"/>
    </source>
</evidence>
<keyword evidence="1" id="KW-0812">Transmembrane</keyword>
<sequence>MWIALLDFCLFLLLVAFFFYGLNAWDRLLSDPEEEEEPVARRRGGPPPETPPPPGRFWALWVLVAGGGMVALVGDLLAWWLG</sequence>
<keyword evidence="1" id="KW-1133">Transmembrane helix</keyword>
<dbReference type="EMBL" id="QOQW01000003">
    <property type="protein sequence ID" value="RCK81028.1"/>
    <property type="molecule type" value="Genomic_DNA"/>
</dbReference>
<accession>A0A367ZSC7</accession>
<keyword evidence="1" id="KW-0472">Membrane</keyword>
<organism evidence="2 3">
    <name type="scientific">Candidatus Ozemobacter sibiricus</name>
    <dbReference type="NCBI Taxonomy" id="2268124"/>
    <lineage>
        <taxon>Bacteria</taxon>
        <taxon>Candidatus Ozemobacteria</taxon>
        <taxon>Candidatus Ozemobacterales</taxon>
        <taxon>Candidatus Ozemobacteraceae</taxon>
        <taxon>Candidatus Ozemobacter</taxon>
    </lineage>
</organism>
<evidence type="ECO:0000256" key="1">
    <source>
        <dbReference type="SAM" id="Phobius"/>
    </source>
</evidence>
<dbReference type="AlphaFoldDB" id="A0A367ZSC7"/>
<reference evidence="2 3" key="1">
    <citation type="submission" date="2018-05" db="EMBL/GenBank/DDBJ databases">
        <title>A metagenomic window into the 2 km-deep terrestrial subsurface aquifer revealed taxonomically and functionally diverse microbial community comprising novel uncultured bacterial lineages.</title>
        <authorList>
            <person name="Kadnikov V.V."/>
            <person name="Mardanov A.V."/>
            <person name="Beletsky A.V."/>
            <person name="Banks D."/>
            <person name="Pimenov N.V."/>
            <person name="Frank Y.A."/>
            <person name="Karnachuk O.V."/>
            <person name="Ravin N.V."/>
        </authorList>
    </citation>
    <scope>NUCLEOTIDE SEQUENCE [LARGE SCALE GENOMIC DNA]</scope>
    <source>
        <strain evidence="2">BY5</strain>
    </source>
</reference>
<proteinExistence type="predicted"/>
<protein>
    <submittedName>
        <fullName evidence="2">Uncharacterized protein</fullName>
    </submittedName>
</protein>
<name>A0A367ZSC7_9BACT</name>